<dbReference type="eggNOG" id="COG3165">
    <property type="taxonomic scope" value="Bacteria"/>
</dbReference>
<dbReference type="HAMAP" id="MF_02215">
    <property type="entry name" value="UbiJ"/>
    <property type="match status" value="1"/>
</dbReference>
<comment type="pathway">
    <text evidence="1">Cofactor biosynthesis; ubiquinone biosynthesis.</text>
</comment>
<comment type="subcellular location">
    <subcellularLocation>
        <location evidence="1">Cytoplasm</location>
    </subcellularLocation>
</comment>
<evidence type="ECO:0000256" key="1">
    <source>
        <dbReference type="HAMAP-Rule" id="MF_02215"/>
    </source>
</evidence>
<comment type="similarity">
    <text evidence="1">Belongs to the UbiJ family.</text>
</comment>
<dbReference type="Pfam" id="PF02036">
    <property type="entry name" value="SCP2"/>
    <property type="match status" value="1"/>
</dbReference>
<dbReference type="InterPro" id="IPR003033">
    <property type="entry name" value="SCP2_sterol-bd_dom"/>
</dbReference>
<name>H8GIR3_METAL</name>
<dbReference type="InterPro" id="IPR036527">
    <property type="entry name" value="SCP2_sterol-bd_dom_sf"/>
</dbReference>
<dbReference type="EMBL" id="CM001475">
    <property type="protein sequence ID" value="EIC30253.1"/>
    <property type="molecule type" value="Genomic_DNA"/>
</dbReference>
<comment type="function">
    <text evidence="1">Required for ubiquinone (coenzyme Q) biosynthesis. Binds hydrophobic ubiquinone biosynthetic intermediates via its SCP2 domain and is essential for the stability of the Ubi complex. May constitute a docking platform where Ubi enzymes assemble and access their SCP2-bound polyprenyl substrates.</text>
</comment>
<dbReference type="PANTHER" id="PTHR38693">
    <property type="entry name" value="UBIQUINONE BIOSYNTHESIS PROTEIN UBIJ"/>
    <property type="match status" value="1"/>
</dbReference>
<proteinExistence type="inferred from homology"/>
<dbReference type="AlphaFoldDB" id="H8GIR3"/>
<feature type="domain" description="SCP2" evidence="2">
    <location>
        <begin position="15"/>
        <end position="113"/>
    </location>
</feature>
<evidence type="ECO:0000259" key="2">
    <source>
        <dbReference type="Pfam" id="PF02036"/>
    </source>
</evidence>
<keyword evidence="1" id="KW-0831">Ubiquinone biosynthesis</keyword>
<reference evidence="3 4" key="1">
    <citation type="journal article" date="2013" name="Genome Announc.">
        <title>Genome Sequence of the Obligate Gammaproteobacterial Methanotroph Methylomicrobium album Strain BG8.</title>
        <authorList>
            <person name="Kits K.D."/>
            <person name="Kalyuzhnaya M.G."/>
            <person name="Klotz M.G."/>
            <person name="Jetten M.S."/>
            <person name="Op den Camp H.J."/>
            <person name="Vuilleumier S."/>
            <person name="Bringel F."/>
            <person name="Dispirito A.A."/>
            <person name="Murrell J.C."/>
            <person name="Bruce D."/>
            <person name="Cheng J.F."/>
            <person name="Copeland A."/>
            <person name="Goodwin L."/>
            <person name="Hauser L."/>
            <person name="Lajus A."/>
            <person name="Land M.L."/>
            <person name="Lapidus A."/>
            <person name="Lucas S."/>
            <person name="Medigue C."/>
            <person name="Pitluck S."/>
            <person name="Woyke T."/>
            <person name="Zeytun A."/>
            <person name="Stein L.Y."/>
        </authorList>
    </citation>
    <scope>NUCLEOTIDE SEQUENCE [LARGE SCALE GENOMIC DNA]</scope>
    <source>
        <strain evidence="3 4">BG8</strain>
    </source>
</reference>
<dbReference type="InterPro" id="IPR038989">
    <property type="entry name" value="UbiJ"/>
</dbReference>
<dbReference type="GO" id="GO:0005737">
    <property type="term" value="C:cytoplasm"/>
    <property type="evidence" value="ECO:0007669"/>
    <property type="project" value="UniProtKB-SubCell"/>
</dbReference>
<evidence type="ECO:0000313" key="3">
    <source>
        <dbReference type="EMBL" id="EIC30253.1"/>
    </source>
</evidence>
<dbReference type="UniPathway" id="UPA00232"/>
<protein>
    <recommendedName>
        <fullName evidence="1">Ubiquinone biosynthesis accessory factor UbiJ</fullName>
    </recommendedName>
</protein>
<dbReference type="SUPFAM" id="SSF55718">
    <property type="entry name" value="SCP-like"/>
    <property type="match status" value="1"/>
</dbReference>
<dbReference type="GO" id="GO:0006744">
    <property type="term" value="P:ubiquinone biosynthetic process"/>
    <property type="evidence" value="ECO:0007669"/>
    <property type="project" value="UniProtKB-UniRule"/>
</dbReference>
<keyword evidence="4" id="KW-1185">Reference proteome</keyword>
<accession>H8GIR3</accession>
<organism evidence="3 4">
    <name type="scientific">Methylomicrobium album BG8</name>
    <dbReference type="NCBI Taxonomy" id="686340"/>
    <lineage>
        <taxon>Bacteria</taxon>
        <taxon>Pseudomonadati</taxon>
        <taxon>Pseudomonadota</taxon>
        <taxon>Gammaproteobacteria</taxon>
        <taxon>Methylococcales</taxon>
        <taxon>Methylococcaceae</taxon>
        <taxon>Methylomicrobium</taxon>
    </lineage>
</organism>
<dbReference type="Proteomes" id="UP000005090">
    <property type="component" value="Chromosome"/>
</dbReference>
<gene>
    <name evidence="1" type="primary">ubiJ</name>
    <name evidence="3" type="ORF">Metal_2536</name>
</gene>
<keyword evidence="1" id="KW-0963">Cytoplasm</keyword>
<dbReference type="RefSeq" id="WP_005372801.1">
    <property type="nucleotide sequence ID" value="NZ_CM001475.1"/>
</dbReference>
<dbReference type="HOGENOM" id="CLU_100130_1_0_6"/>
<dbReference type="STRING" id="686340.Metal_2536"/>
<sequence>MAFKPFLTVALESALNRYIHLDPDVGELLAPLAGKVIALTVEPFGETVYLCPTESAVQVLDAYPELPDSRISGSLSALSMMGISAKPMRSVFSGEVKIEGDIATGHLFQVLFDRLNIDLEEQLSRFTGDIIAHQIGNFFRTGMRWTRESIRTFELDLGEFLQEETRDLPAGPEAEIFYRQVDALRADFDRLNSRIERLESALNCKPPEPIE</sequence>
<evidence type="ECO:0000313" key="4">
    <source>
        <dbReference type="Proteomes" id="UP000005090"/>
    </source>
</evidence>
<dbReference type="PANTHER" id="PTHR38693:SF1">
    <property type="entry name" value="UBIQUINONE BIOSYNTHESIS ACCESSORY FACTOR UBIJ"/>
    <property type="match status" value="1"/>
</dbReference>